<keyword evidence="2" id="KW-1185">Reference proteome</keyword>
<name>A0ABX5NDI0_SERMA</name>
<reference evidence="2" key="1">
    <citation type="submission" date="2018-06" db="EMBL/GenBank/DDBJ databases">
        <title>Serratia marcescens genome sequencing and assembly.</title>
        <authorList>
            <person name="Martins R.C."/>
            <person name="Perdigao-Neto L.V."/>
            <person name="Costa S.F."/>
            <person name="Levin A.S.S."/>
        </authorList>
    </citation>
    <scope>NUCLEOTIDE SEQUENCE [LARGE SCALE GENOMIC DNA]</scope>
    <source>
        <strain evidence="2">1283</strain>
    </source>
</reference>
<dbReference type="Gene3D" id="3.40.50.720">
    <property type="entry name" value="NAD(P)-binding Rossmann-like Domain"/>
    <property type="match status" value="1"/>
</dbReference>
<protein>
    <submittedName>
        <fullName evidence="1">3-ketoacyl-ACP reductase</fullName>
    </submittedName>
</protein>
<dbReference type="EMBL" id="QJQB01000323">
    <property type="protein sequence ID" value="PYA66054.1"/>
    <property type="molecule type" value="Genomic_DNA"/>
</dbReference>
<proteinExistence type="predicted"/>
<evidence type="ECO:0000313" key="1">
    <source>
        <dbReference type="EMBL" id="PYA66054.1"/>
    </source>
</evidence>
<comment type="caution">
    <text evidence="1">The sequence shown here is derived from an EMBL/GenBank/DDBJ whole genome shotgun (WGS) entry which is preliminary data.</text>
</comment>
<feature type="non-terminal residue" evidence="1">
    <location>
        <position position="40"/>
    </location>
</feature>
<gene>
    <name evidence="1" type="ORF">DMW51_14165</name>
</gene>
<dbReference type="Proteomes" id="UP000247823">
    <property type="component" value="Unassembled WGS sequence"/>
</dbReference>
<sequence length="40" mass="3827">MSATYAADAFAGQAVLVTGGAQGIGLAIVSAFARLGAEVT</sequence>
<dbReference type="SUPFAM" id="SSF51735">
    <property type="entry name" value="NAD(P)-binding Rossmann-fold domains"/>
    <property type="match status" value="1"/>
</dbReference>
<reference evidence="1 2" key="2">
    <citation type="submission" date="2018-06" db="EMBL/GenBank/DDBJ databases">
        <title>Serratia marcescens genome sequencing and assembly.</title>
        <authorList>
            <person name="Martins R.C.R."/>
            <person name="Perdigao-Neto L.V."/>
            <person name="Costa S.F."/>
            <person name="Levin A.S.S."/>
        </authorList>
    </citation>
    <scope>NUCLEOTIDE SEQUENCE [LARGE SCALE GENOMIC DNA]</scope>
    <source>
        <strain evidence="1 2">1283</strain>
    </source>
</reference>
<evidence type="ECO:0000313" key="2">
    <source>
        <dbReference type="Proteomes" id="UP000247823"/>
    </source>
</evidence>
<organism evidence="1 2">
    <name type="scientific">Serratia marcescens</name>
    <dbReference type="NCBI Taxonomy" id="615"/>
    <lineage>
        <taxon>Bacteria</taxon>
        <taxon>Pseudomonadati</taxon>
        <taxon>Pseudomonadota</taxon>
        <taxon>Gammaproteobacteria</taxon>
        <taxon>Enterobacterales</taxon>
        <taxon>Yersiniaceae</taxon>
        <taxon>Serratia</taxon>
    </lineage>
</organism>
<accession>A0ABX5NDI0</accession>
<dbReference type="InterPro" id="IPR036291">
    <property type="entry name" value="NAD(P)-bd_dom_sf"/>
</dbReference>